<name>A0A8H5HRL6_9AGAR</name>
<evidence type="ECO:0000313" key="3">
    <source>
        <dbReference type="Proteomes" id="UP000565441"/>
    </source>
</evidence>
<protein>
    <submittedName>
        <fullName evidence="2">Uncharacterized protein</fullName>
    </submittedName>
</protein>
<reference evidence="2 3" key="1">
    <citation type="journal article" date="2020" name="ISME J.">
        <title>Uncovering the hidden diversity of litter-decomposition mechanisms in mushroom-forming fungi.</title>
        <authorList>
            <person name="Floudas D."/>
            <person name="Bentzer J."/>
            <person name="Ahren D."/>
            <person name="Johansson T."/>
            <person name="Persson P."/>
            <person name="Tunlid A."/>
        </authorList>
    </citation>
    <scope>NUCLEOTIDE SEQUENCE [LARGE SCALE GENOMIC DNA]</scope>
    <source>
        <strain evidence="2 3">CBS 661.87</strain>
    </source>
</reference>
<feature type="compositionally biased region" description="Low complexity" evidence="1">
    <location>
        <begin position="71"/>
        <end position="98"/>
    </location>
</feature>
<accession>A0A8H5HRL6</accession>
<evidence type="ECO:0000256" key="1">
    <source>
        <dbReference type="SAM" id="MobiDB-lite"/>
    </source>
</evidence>
<dbReference type="EMBL" id="JAACJP010000001">
    <property type="protein sequence ID" value="KAF5387979.1"/>
    <property type="molecule type" value="Genomic_DNA"/>
</dbReference>
<proteinExistence type="predicted"/>
<feature type="region of interest" description="Disordered" evidence="1">
    <location>
        <begin position="59"/>
        <end position="105"/>
    </location>
</feature>
<sequence>MSISYQLPTSPTMIPATDGSLQSTLTLLDSLVYFYEQERAWIHRTRTALDDAYKLSQLEPTQSLPSPPPTDSDSSNNSDVSDNNDPSPASAAQAASQSSKRKKGFKLRLNSCDNRIASPKPIRRIASHSDFTQRKQILDMLDRAMEARMESCQRVNRLVRDANRADLHYR</sequence>
<dbReference type="Proteomes" id="UP000565441">
    <property type="component" value="Unassembled WGS sequence"/>
</dbReference>
<keyword evidence="3" id="KW-1185">Reference proteome</keyword>
<evidence type="ECO:0000313" key="2">
    <source>
        <dbReference type="EMBL" id="KAF5387979.1"/>
    </source>
</evidence>
<dbReference type="OrthoDB" id="3217075at2759"/>
<organism evidence="2 3">
    <name type="scientific">Tricholomella constricta</name>
    <dbReference type="NCBI Taxonomy" id="117010"/>
    <lineage>
        <taxon>Eukaryota</taxon>
        <taxon>Fungi</taxon>
        <taxon>Dikarya</taxon>
        <taxon>Basidiomycota</taxon>
        <taxon>Agaricomycotina</taxon>
        <taxon>Agaricomycetes</taxon>
        <taxon>Agaricomycetidae</taxon>
        <taxon>Agaricales</taxon>
        <taxon>Tricholomatineae</taxon>
        <taxon>Lyophyllaceae</taxon>
        <taxon>Tricholomella</taxon>
    </lineage>
</organism>
<dbReference type="AlphaFoldDB" id="A0A8H5HRL6"/>
<comment type="caution">
    <text evidence="2">The sequence shown here is derived from an EMBL/GenBank/DDBJ whole genome shotgun (WGS) entry which is preliminary data.</text>
</comment>
<gene>
    <name evidence="2" type="ORF">D9615_000526</name>
</gene>